<keyword evidence="4" id="KW-1185">Reference proteome</keyword>
<protein>
    <submittedName>
        <fullName evidence="3">Phosphate transport system substrate-binding protein</fullName>
    </submittedName>
</protein>
<feature type="domain" description="PBP" evidence="2">
    <location>
        <begin position="50"/>
        <end position="121"/>
    </location>
</feature>
<dbReference type="Gene3D" id="3.40.190.10">
    <property type="entry name" value="Periplasmic binding protein-like II"/>
    <property type="match status" value="1"/>
</dbReference>
<organism evidence="3 4">
    <name type="scientific">Azospirillum rugosum</name>
    <dbReference type="NCBI Taxonomy" id="416170"/>
    <lineage>
        <taxon>Bacteria</taxon>
        <taxon>Pseudomonadati</taxon>
        <taxon>Pseudomonadota</taxon>
        <taxon>Alphaproteobacteria</taxon>
        <taxon>Rhodospirillales</taxon>
        <taxon>Azospirillaceae</taxon>
        <taxon>Azospirillum</taxon>
    </lineage>
</organism>
<keyword evidence="1" id="KW-0732">Signal</keyword>
<evidence type="ECO:0000313" key="4">
    <source>
        <dbReference type="Proteomes" id="UP000781958"/>
    </source>
</evidence>
<gene>
    <name evidence="3" type="ORF">J2851_001147</name>
</gene>
<feature type="chain" id="PRO_5045328059" evidence="1">
    <location>
        <begin position="19"/>
        <end position="165"/>
    </location>
</feature>
<evidence type="ECO:0000259" key="2">
    <source>
        <dbReference type="Pfam" id="PF12849"/>
    </source>
</evidence>
<name>A0ABS4SH72_9PROT</name>
<dbReference type="InterPro" id="IPR024370">
    <property type="entry name" value="PBP_domain"/>
</dbReference>
<reference evidence="3 4" key="1">
    <citation type="submission" date="2021-03" db="EMBL/GenBank/DDBJ databases">
        <title>Genomic Encyclopedia of Type Strains, Phase III (KMG-III): the genomes of soil and plant-associated and newly described type strains.</title>
        <authorList>
            <person name="Whitman W."/>
        </authorList>
    </citation>
    <scope>NUCLEOTIDE SEQUENCE [LARGE SCALE GENOMIC DNA]</scope>
    <source>
        <strain evidence="3 4">IMMIB AFH-6</strain>
    </source>
</reference>
<dbReference type="PROSITE" id="PS51257">
    <property type="entry name" value="PROKAR_LIPOPROTEIN"/>
    <property type="match status" value="1"/>
</dbReference>
<dbReference type="Proteomes" id="UP000781958">
    <property type="component" value="Unassembled WGS sequence"/>
</dbReference>
<dbReference type="SUPFAM" id="SSF53850">
    <property type="entry name" value="Periplasmic binding protein-like II"/>
    <property type="match status" value="1"/>
</dbReference>
<feature type="signal peptide" evidence="1">
    <location>
        <begin position="1"/>
        <end position="18"/>
    </location>
</feature>
<comment type="caution">
    <text evidence="3">The sequence shown here is derived from an EMBL/GenBank/DDBJ whole genome shotgun (WGS) entry which is preliminary data.</text>
</comment>
<evidence type="ECO:0000313" key="3">
    <source>
        <dbReference type="EMBL" id="MBP2291398.1"/>
    </source>
</evidence>
<accession>A0ABS4SH72</accession>
<dbReference type="RefSeq" id="WP_246500437.1">
    <property type="nucleotide sequence ID" value="NZ_JAGINP010000003.1"/>
</dbReference>
<evidence type="ECO:0000256" key="1">
    <source>
        <dbReference type="SAM" id="SignalP"/>
    </source>
</evidence>
<dbReference type="EMBL" id="JAGINP010000003">
    <property type="protein sequence ID" value="MBP2291398.1"/>
    <property type="molecule type" value="Genomic_DNA"/>
</dbReference>
<sequence length="165" mass="17476">MRVVTKGMAALAAAVVLAGCQFPGFQQPPRQTATLPAPSVPKPPPEERGIWIVGSPAMRGPIGAAADRFGGTPDTKPRLVAEGTNSGFRAFCAGVGLETPDMVVSDRPIKADELKRCQAKGVTLTEYELGPKQYVYVKDANLMTIPGVRDFTQSWGVPGKPVRAT</sequence>
<dbReference type="Pfam" id="PF12849">
    <property type="entry name" value="PBP_like_2"/>
    <property type="match status" value="1"/>
</dbReference>
<proteinExistence type="predicted"/>